<sequence>MYTLITGASSGIGQAFAVEYAKKNKNLVLLARSKEKLKAIKAELEKKYQVKVEIVMYDLSVPNVAQHAYQRIQELGIMIETLINCAGFATSGKVSDVSYEQQHNEIMVNTVALFDLTKLFLDSMLKKNKGLIINVASTSAYHPIPTMAVYAASKAFVLSFTEALAMECQESQVRIFAISPGATDTNFFSSGGGVSYGNLRTPQHVVKVTLDAIEKGKISKIDGLNNYVTSTILPRILPRKNMVTMVNTIMKKQVKK</sequence>
<comment type="caution">
    <text evidence="4">The sequence shown here is derived from an EMBL/GenBank/DDBJ whole genome shotgun (WGS) entry which is preliminary data.</text>
</comment>
<evidence type="ECO:0000256" key="3">
    <source>
        <dbReference type="RuleBase" id="RU000363"/>
    </source>
</evidence>
<proteinExistence type="inferred from homology"/>
<evidence type="ECO:0000313" key="5">
    <source>
        <dbReference type="Proteomes" id="UP000288669"/>
    </source>
</evidence>
<organism evidence="4 5">
    <name type="scientific">Vagococcus entomophilus</name>
    <dbReference type="NCBI Taxonomy" id="1160095"/>
    <lineage>
        <taxon>Bacteria</taxon>
        <taxon>Bacillati</taxon>
        <taxon>Bacillota</taxon>
        <taxon>Bacilli</taxon>
        <taxon>Lactobacillales</taxon>
        <taxon>Enterococcaceae</taxon>
        <taxon>Vagococcus</taxon>
    </lineage>
</organism>
<dbReference type="CDD" id="cd05233">
    <property type="entry name" value="SDR_c"/>
    <property type="match status" value="1"/>
</dbReference>
<gene>
    <name evidence="4" type="ORF">CBF30_09355</name>
</gene>
<keyword evidence="5" id="KW-1185">Reference proteome</keyword>
<dbReference type="Proteomes" id="UP000288669">
    <property type="component" value="Unassembled WGS sequence"/>
</dbReference>
<name>A0A430AFF4_9ENTE</name>
<evidence type="ECO:0000313" key="4">
    <source>
        <dbReference type="EMBL" id="RSU06451.1"/>
    </source>
</evidence>
<dbReference type="InterPro" id="IPR002347">
    <property type="entry name" value="SDR_fam"/>
</dbReference>
<dbReference type="InterPro" id="IPR036291">
    <property type="entry name" value="NAD(P)-bd_dom_sf"/>
</dbReference>
<dbReference type="GO" id="GO:0016491">
    <property type="term" value="F:oxidoreductase activity"/>
    <property type="evidence" value="ECO:0007669"/>
    <property type="project" value="UniProtKB-KW"/>
</dbReference>
<dbReference type="PANTHER" id="PTHR44196:SF2">
    <property type="entry name" value="SHORT-CHAIN DEHYDROGENASE-RELATED"/>
    <property type="match status" value="1"/>
</dbReference>
<keyword evidence="2" id="KW-0560">Oxidoreductase</keyword>
<evidence type="ECO:0000256" key="2">
    <source>
        <dbReference type="ARBA" id="ARBA00023002"/>
    </source>
</evidence>
<dbReference type="PANTHER" id="PTHR44196">
    <property type="entry name" value="DEHYDROGENASE/REDUCTASE SDR FAMILY MEMBER 7B"/>
    <property type="match status" value="1"/>
</dbReference>
<dbReference type="RefSeq" id="WP_126825733.1">
    <property type="nucleotide sequence ID" value="NZ_JBHLWU010000001.1"/>
</dbReference>
<dbReference type="Pfam" id="PF00106">
    <property type="entry name" value="adh_short"/>
    <property type="match status" value="1"/>
</dbReference>
<dbReference type="SUPFAM" id="SSF51735">
    <property type="entry name" value="NAD(P)-binding Rossmann-fold domains"/>
    <property type="match status" value="1"/>
</dbReference>
<dbReference type="PRINTS" id="PR00080">
    <property type="entry name" value="SDRFAMILY"/>
</dbReference>
<dbReference type="InterPro" id="IPR020904">
    <property type="entry name" value="Sc_DH/Rdtase_CS"/>
</dbReference>
<evidence type="ECO:0000256" key="1">
    <source>
        <dbReference type="ARBA" id="ARBA00006484"/>
    </source>
</evidence>
<dbReference type="OrthoDB" id="9793345at2"/>
<dbReference type="AlphaFoldDB" id="A0A430AFF4"/>
<reference evidence="4 5" key="1">
    <citation type="submission" date="2017-05" db="EMBL/GenBank/DDBJ databases">
        <title>Vagococcus spp. assemblies.</title>
        <authorList>
            <person name="Gulvik C.A."/>
        </authorList>
    </citation>
    <scope>NUCLEOTIDE SEQUENCE [LARGE SCALE GENOMIC DNA]</scope>
    <source>
        <strain evidence="4 5">DSM 24756</strain>
    </source>
</reference>
<dbReference type="Gene3D" id="3.40.50.720">
    <property type="entry name" value="NAD(P)-binding Rossmann-like Domain"/>
    <property type="match status" value="1"/>
</dbReference>
<comment type="similarity">
    <text evidence="1 3">Belongs to the short-chain dehydrogenases/reductases (SDR) family.</text>
</comment>
<protein>
    <submittedName>
        <fullName evidence="4">Dehydrogenase</fullName>
    </submittedName>
</protein>
<dbReference type="GO" id="GO:0016020">
    <property type="term" value="C:membrane"/>
    <property type="evidence" value="ECO:0007669"/>
    <property type="project" value="TreeGrafter"/>
</dbReference>
<dbReference type="EMBL" id="NGJZ01000003">
    <property type="protein sequence ID" value="RSU06451.1"/>
    <property type="molecule type" value="Genomic_DNA"/>
</dbReference>
<dbReference type="PIRSF" id="PIRSF000126">
    <property type="entry name" value="11-beta-HSD1"/>
    <property type="match status" value="1"/>
</dbReference>
<dbReference type="PROSITE" id="PS00061">
    <property type="entry name" value="ADH_SHORT"/>
    <property type="match status" value="1"/>
</dbReference>
<dbReference type="PRINTS" id="PR00081">
    <property type="entry name" value="GDHRDH"/>
</dbReference>
<accession>A0A430AFF4</accession>